<evidence type="ECO:0000256" key="1">
    <source>
        <dbReference type="ARBA" id="ARBA00001933"/>
    </source>
</evidence>
<keyword evidence="15" id="KW-1185">Reference proteome</keyword>
<evidence type="ECO:0000256" key="2">
    <source>
        <dbReference type="ARBA" id="ARBA00004895"/>
    </source>
</evidence>
<feature type="domain" description="Tryptophan synthase beta chain-like PALP" evidence="13">
    <location>
        <begin position="8"/>
        <end position="285"/>
    </location>
</feature>
<dbReference type="KEGG" id="tjr:TherJR_1704"/>
<dbReference type="OrthoDB" id="9808024at2"/>
<dbReference type="PROSITE" id="PS00901">
    <property type="entry name" value="CYS_SYNTHASE"/>
    <property type="match status" value="1"/>
</dbReference>
<dbReference type="STRING" id="635013.TherJR_1704"/>
<dbReference type="InterPro" id="IPR001216">
    <property type="entry name" value="P-phosphate_BS"/>
</dbReference>
<evidence type="ECO:0000259" key="13">
    <source>
        <dbReference type="Pfam" id="PF00291"/>
    </source>
</evidence>
<dbReference type="NCBIfam" id="TIGR01136">
    <property type="entry name" value="cysKM"/>
    <property type="match status" value="1"/>
</dbReference>
<evidence type="ECO:0000256" key="8">
    <source>
        <dbReference type="ARBA" id="ARBA00023192"/>
    </source>
</evidence>
<dbReference type="InterPro" id="IPR050214">
    <property type="entry name" value="Cys_Synth/Cystath_Beta-Synth"/>
</dbReference>
<dbReference type="AlphaFoldDB" id="D5X7I3"/>
<comment type="cofactor">
    <cofactor evidence="1 11">
        <name>pyridoxal 5'-phosphate</name>
        <dbReference type="ChEBI" id="CHEBI:597326"/>
    </cofactor>
</comment>
<reference evidence="14 15" key="1">
    <citation type="submission" date="2010-05" db="EMBL/GenBank/DDBJ databases">
        <title>Complete sequence of Thermincola sp. JR.</title>
        <authorList>
            <consortium name="US DOE Joint Genome Institute"/>
            <person name="Lucas S."/>
            <person name="Copeland A."/>
            <person name="Lapidus A."/>
            <person name="Cheng J.-F."/>
            <person name="Bruce D."/>
            <person name="Goodwin L."/>
            <person name="Pitluck S."/>
            <person name="Chertkov O."/>
            <person name="Detter J.C."/>
            <person name="Han C."/>
            <person name="Tapia R."/>
            <person name="Land M."/>
            <person name="Hauser L."/>
            <person name="Kyrpides N."/>
            <person name="Mikhailova N."/>
            <person name="Hazen T.C."/>
            <person name="Woyke T."/>
        </authorList>
    </citation>
    <scope>NUCLEOTIDE SEQUENCE [LARGE SCALE GENOMIC DNA]</scope>
    <source>
        <strain evidence="14 15">JR</strain>
    </source>
</reference>
<gene>
    <name evidence="14" type="ordered locus">TherJR_1704</name>
</gene>
<dbReference type="eggNOG" id="COG0031">
    <property type="taxonomic scope" value="Bacteria"/>
</dbReference>
<dbReference type="InterPro" id="IPR001926">
    <property type="entry name" value="TrpB-like_PALP"/>
</dbReference>
<evidence type="ECO:0000256" key="12">
    <source>
        <dbReference type="PIRSR" id="PIRSR605856-51"/>
    </source>
</evidence>
<dbReference type="Proteomes" id="UP000002377">
    <property type="component" value="Chromosome"/>
</dbReference>
<dbReference type="FunFam" id="3.40.50.1100:FF:000006">
    <property type="entry name" value="Cysteine synthase"/>
    <property type="match status" value="1"/>
</dbReference>
<dbReference type="GO" id="GO:0004124">
    <property type="term" value="F:cysteine synthase activity"/>
    <property type="evidence" value="ECO:0007669"/>
    <property type="project" value="UniProtKB-EC"/>
</dbReference>
<evidence type="ECO:0000256" key="6">
    <source>
        <dbReference type="ARBA" id="ARBA00022679"/>
    </source>
</evidence>
<proteinExistence type="inferred from homology"/>
<evidence type="ECO:0000256" key="3">
    <source>
        <dbReference type="ARBA" id="ARBA00007103"/>
    </source>
</evidence>
<feature type="modified residue" description="N6-(pyridoxal phosphate)lysine" evidence="12">
    <location>
        <position position="43"/>
    </location>
</feature>
<dbReference type="CDD" id="cd01561">
    <property type="entry name" value="CBS_like"/>
    <property type="match status" value="1"/>
</dbReference>
<dbReference type="InterPro" id="IPR005856">
    <property type="entry name" value="Cys_synth"/>
</dbReference>
<sequence>MIHENVLHTIGNTPMVRINRLNKNPRVTVAAKLEGTNPGGSIKDRIAHYIIEKAEKSGQLTRDKIILEATSGNTGIGLALVAAIKGYRLMITMSECMSLERRRTLEALGAEIILTPGDKGTDGAIEKAAELYAQNPDLYYLPNQYDNEDNYMAHYYTTANEIWEQTNGRVTHFVAGMGTTGTLMGISRRLKELNPDIQIIGVEPTLNHKIQGLKNMQEARVPGIYDPSRLDRKIVVADEDAFEMARRLAAEEGIFTGISAGAAMYAAIKLASSLDKGLIVTMIPDRGEKYLSTDLFCCKPCHNTNKSPNCIYGPEKK</sequence>
<protein>
    <recommendedName>
        <fullName evidence="4">cysteine synthase</fullName>
        <ecNumber evidence="4">2.5.1.47</ecNumber>
    </recommendedName>
    <alternativeName>
        <fullName evidence="9">O-acetylserine (thiol)-lyase</fullName>
    </alternativeName>
</protein>
<dbReference type="RefSeq" id="WP_013120566.1">
    <property type="nucleotide sequence ID" value="NC_014152.1"/>
</dbReference>
<evidence type="ECO:0000256" key="4">
    <source>
        <dbReference type="ARBA" id="ARBA00012681"/>
    </source>
</evidence>
<dbReference type="Gene3D" id="3.40.50.1100">
    <property type="match status" value="2"/>
</dbReference>
<evidence type="ECO:0000313" key="15">
    <source>
        <dbReference type="Proteomes" id="UP000002377"/>
    </source>
</evidence>
<name>D5X7I3_THEPJ</name>
<comment type="catalytic activity">
    <reaction evidence="10">
        <text>O-acetyl-L-serine + hydrogen sulfide = L-cysteine + acetate</text>
        <dbReference type="Rhea" id="RHEA:14829"/>
        <dbReference type="ChEBI" id="CHEBI:29919"/>
        <dbReference type="ChEBI" id="CHEBI:30089"/>
        <dbReference type="ChEBI" id="CHEBI:35235"/>
        <dbReference type="ChEBI" id="CHEBI:58340"/>
        <dbReference type="EC" id="2.5.1.47"/>
    </reaction>
</comment>
<keyword evidence="6" id="KW-0808">Transferase</keyword>
<evidence type="ECO:0000256" key="5">
    <source>
        <dbReference type="ARBA" id="ARBA00022605"/>
    </source>
</evidence>
<organism evidence="14 15">
    <name type="scientific">Thermincola potens (strain JR)</name>
    <dbReference type="NCBI Taxonomy" id="635013"/>
    <lineage>
        <taxon>Bacteria</taxon>
        <taxon>Bacillati</taxon>
        <taxon>Bacillota</taxon>
        <taxon>Clostridia</taxon>
        <taxon>Eubacteriales</taxon>
        <taxon>Thermincolaceae</taxon>
        <taxon>Thermincola</taxon>
    </lineage>
</organism>
<dbReference type="Pfam" id="PF00291">
    <property type="entry name" value="PALP"/>
    <property type="match status" value="1"/>
</dbReference>
<dbReference type="EC" id="2.5.1.47" evidence="4"/>
<dbReference type="SUPFAM" id="SSF53686">
    <property type="entry name" value="Tryptophan synthase beta subunit-like PLP-dependent enzymes"/>
    <property type="match status" value="1"/>
</dbReference>
<dbReference type="EMBL" id="CP002028">
    <property type="protein sequence ID" value="ADG82553.1"/>
    <property type="molecule type" value="Genomic_DNA"/>
</dbReference>
<feature type="binding site" evidence="11">
    <location>
        <begin position="178"/>
        <end position="182"/>
    </location>
    <ligand>
        <name>pyridoxal 5'-phosphate</name>
        <dbReference type="ChEBI" id="CHEBI:597326"/>
    </ligand>
</feature>
<evidence type="ECO:0000313" key="14">
    <source>
        <dbReference type="EMBL" id="ADG82553.1"/>
    </source>
</evidence>
<keyword evidence="5" id="KW-0028">Amino-acid biosynthesis</keyword>
<accession>D5X7I3</accession>
<evidence type="ECO:0000256" key="9">
    <source>
        <dbReference type="ARBA" id="ARBA00030296"/>
    </source>
</evidence>
<comment type="pathway">
    <text evidence="2">Amino-acid biosynthesis; L-cysteine biosynthesis.</text>
</comment>
<evidence type="ECO:0000256" key="11">
    <source>
        <dbReference type="PIRSR" id="PIRSR605856-50"/>
    </source>
</evidence>
<dbReference type="PANTHER" id="PTHR10314">
    <property type="entry name" value="CYSTATHIONINE BETA-SYNTHASE"/>
    <property type="match status" value="1"/>
</dbReference>
<dbReference type="InterPro" id="IPR036052">
    <property type="entry name" value="TrpB-like_PALP_sf"/>
</dbReference>
<feature type="binding site" evidence="11">
    <location>
        <position position="259"/>
    </location>
    <ligand>
        <name>pyridoxal 5'-phosphate</name>
        <dbReference type="ChEBI" id="CHEBI:597326"/>
    </ligand>
</feature>
<evidence type="ECO:0000256" key="7">
    <source>
        <dbReference type="ARBA" id="ARBA00022898"/>
    </source>
</evidence>
<feature type="binding site" evidence="11">
    <location>
        <position position="73"/>
    </location>
    <ligand>
        <name>pyridoxal 5'-phosphate</name>
        <dbReference type="ChEBI" id="CHEBI:597326"/>
    </ligand>
</feature>
<dbReference type="GO" id="GO:0006535">
    <property type="term" value="P:cysteine biosynthetic process from serine"/>
    <property type="evidence" value="ECO:0007669"/>
    <property type="project" value="InterPro"/>
</dbReference>
<evidence type="ECO:0000256" key="10">
    <source>
        <dbReference type="ARBA" id="ARBA00047931"/>
    </source>
</evidence>
<keyword evidence="8" id="KW-0198">Cysteine biosynthesis</keyword>
<keyword evidence="7 11" id="KW-0663">Pyridoxal phosphate</keyword>
<dbReference type="HOGENOM" id="CLU_021018_1_0_9"/>
<comment type="similarity">
    <text evidence="3">Belongs to the cysteine synthase/cystathionine beta-synthase family.</text>
</comment>